<evidence type="ECO:0008006" key="4">
    <source>
        <dbReference type="Google" id="ProtNLM"/>
    </source>
</evidence>
<dbReference type="KEGG" id="mig:Metig_0513"/>
<proteinExistence type="predicted"/>
<reference evidence="2 3" key="1">
    <citation type="submission" date="2011-05" db="EMBL/GenBank/DDBJ databases">
        <title>Complete sequence of Methanotorris igneus Kol 5.</title>
        <authorList>
            <consortium name="US DOE Joint Genome Institute"/>
            <person name="Lucas S."/>
            <person name="Han J."/>
            <person name="Lapidus A."/>
            <person name="Cheng J.-F."/>
            <person name="Goodwin L."/>
            <person name="Pitluck S."/>
            <person name="Peters L."/>
            <person name="Mikhailova N."/>
            <person name="Chertkov O."/>
            <person name="Han C."/>
            <person name="Tapia R."/>
            <person name="Land M."/>
            <person name="Hauser L."/>
            <person name="Kyrpides N."/>
            <person name="Ivanova N."/>
            <person name="Pagani I."/>
            <person name="Sieprawska-Lupa M."/>
            <person name="Whitman W."/>
            <person name="Woyke T."/>
        </authorList>
    </citation>
    <scope>NUCLEOTIDE SEQUENCE [LARGE SCALE GENOMIC DNA]</scope>
    <source>
        <strain evidence="3">DSM 5666 / JCM 11834 / Kol 5</strain>
    </source>
</reference>
<organism evidence="3">
    <name type="scientific">Methanotorris igneus (strain DSM 5666 / JCM 11834 / Kol 5)</name>
    <dbReference type="NCBI Taxonomy" id="880724"/>
    <lineage>
        <taxon>Archaea</taxon>
        <taxon>Methanobacteriati</taxon>
        <taxon>Methanobacteriota</taxon>
        <taxon>Methanomada group</taxon>
        <taxon>Methanococci</taxon>
        <taxon>Methanococcales</taxon>
        <taxon>Methanocaldococcaceae</taxon>
        <taxon>Methanotorris</taxon>
    </lineage>
</organism>
<feature type="coiled-coil region" evidence="1">
    <location>
        <begin position="5"/>
        <end position="64"/>
    </location>
</feature>
<protein>
    <recommendedName>
        <fullName evidence="4">Cell division protein ZapB</fullName>
    </recommendedName>
</protein>
<name>F6BBY8_METIK</name>
<evidence type="ECO:0000313" key="2">
    <source>
        <dbReference type="EMBL" id="AEF96069.1"/>
    </source>
</evidence>
<keyword evidence="3" id="KW-1185">Reference proteome</keyword>
<dbReference type="RefSeq" id="WP_013798677.1">
    <property type="nucleotide sequence ID" value="NC_015562.1"/>
</dbReference>
<dbReference type="GeneID" id="10643350"/>
<accession>F6BBY8</accession>
<sequence>MGMGVKSILDEIRRLKRENAQLIKEKKELQKMRDELYAMMVEIEEQIQRNNARINKLIQEAKEVKRFGAL</sequence>
<dbReference type="AlphaFoldDB" id="F6BBY8"/>
<gene>
    <name evidence="2" type="ordered locus">Metig_0513</name>
</gene>
<dbReference type="EMBL" id="CP002737">
    <property type="protein sequence ID" value="AEF96069.1"/>
    <property type="molecule type" value="Genomic_DNA"/>
</dbReference>
<dbReference type="STRING" id="880724.Metig_0513"/>
<evidence type="ECO:0000313" key="3">
    <source>
        <dbReference type="Proteomes" id="UP000009227"/>
    </source>
</evidence>
<evidence type="ECO:0000256" key="1">
    <source>
        <dbReference type="SAM" id="Coils"/>
    </source>
</evidence>
<keyword evidence="1" id="KW-0175">Coiled coil</keyword>
<dbReference type="HOGENOM" id="CLU_2748193_0_0_2"/>
<dbReference type="Proteomes" id="UP000009227">
    <property type="component" value="Chromosome"/>
</dbReference>